<dbReference type="EMBL" id="JAEKPD010000016">
    <property type="protein sequence ID" value="MBJ3764021.1"/>
    <property type="molecule type" value="Genomic_DNA"/>
</dbReference>
<organism evidence="2 3">
    <name type="scientific">Palleronia pontilimi</name>
    <dbReference type="NCBI Taxonomy" id="1964209"/>
    <lineage>
        <taxon>Bacteria</taxon>
        <taxon>Pseudomonadati</taxon>
        <taxon>Pseudomonadota</taxon>
        <taxon>Alphaproteobacteria</taxon>
        <taxon>Rhodobacterales</taxon>
        <taxon>Roseobacteraceae</taxon>
        <taxon>Palleronia</taxon>
    </lineage>
</organism>
<feature type="signal peptide" evidence="1">
    <location>
        <begin position="1"/>
        <end position="22"/>
    </location>
</feature>
<comment type="caution">
    <text evidence="2">The sequence shown here is derived from an EMBL/GenBank/DDBJ whole genome shotgun (WGS) entry which is preliminary data.</text>
</comment>
<evidence type="ECO:0000313" key="2">
    <source>
        <dbReference type="EMBL" id="MBJ3764021.1"/>
    </source>
</evidence>
<evidence type="ECO:0000313" key="3">
    <source>
        <dbReference type="Proteomes" id="UP000642488"/>
    </source>
</evidence>
<gene>
    <name evidence="2" type="ORF">ILP92_14825</name>
</gene>
<proteinExistence type="predicted"/>
<dbReference type="Proteomes" id="UP000642488">
    <property type="component" value="Unassembled WGS sequence"/>
</dbReference>
<protein>
    <submittedName>
        <fullName evidence="2">Uncharacterized protein</fullName>
    </submittedName>
</protein>
<dbReference type="PROSITE" id="PS51257">
    <property type="entry name" value="PROKAR_LIPOPROTEIN"/>
    <property type="match status" value="1"/>
</dbReference>
<keyword evidence="1" id="KW-0732">Signal</keyword>
<feature type="chain" id="PRO_5036795995" evidence="1">
    <location>
        <begin position="23"/>
        <end position="86"/>
    </location>
</feature>
<name>A0A934IJD6_9RHOB</name>
<keyword evidence="3" id="KW-1185">Reference proteome</keyword>
<sequence length="86" mass="9124">MRAKVALLIAALALSACVNTTAQTGADPILSRALSTQPDGYRGVLPQTGQRFTIVSSLASETRLCRVVSIGRSAESYCKTRGGPWR</sequence>
<reference evidence="2" key="1">
    <citation type="submission" date="2020-12" db="EMBL/GenBank/DDBJ databases">
        <title>Bacterial taxonomy.</title>
        <authorList>
            <person name="Pan X."/>
        </authorList>
    </citation>
    <scope>NUCLEOTIDE SEQUENCE</scope>
    <source>
        <strain evidence="2">KCTC 52957</strain>
    </source>
</reference>
<dbReference type="RefSeq" id="WP_198917197.1">
    <property type="nucleotide sequence ID" value="NZ_JAEKPD010000016.1"/>
</dbReference>
<accession>A0A934IJD6</accession>
<evidence type="ECO:0000256" key="1">
    <source>
        <dbReference type="SAM" id="SignalP"/>
    </source>
</evidence>
<dbReference type="AlphaFoldDB" id="A0A934IJD6"/>